<comment type="caution">
    <text evidence="2">The sequence shown here is derived from an EMBL/GenBank/DDBJ whole genome shotgun (WGS) entry which is preliminary data.</text>
</comment>
<dbReference type="Proteomes" id="UP000029444">
    <property type="component" value="Unassembled WGS sequence"/>
</dbReference>
<keyword evidence="1" id="KW-0812">Transmembrane</keyword>
<evidence type="ECO:0000313" key="3">
    <source>
        <dbReference type="Proteomes" id="UP000029444"/>
    </source>
</evidence>
<dbReference type="EMBL" id="ARXV01000013">
    <property type="protein sequence ID" value="KGD63830.1"/>
    <property type="molecule type" value="Genomic_DNA"/>
</dbReference>
<dbReference type="RefSeq" id="WP_035233901.1">
    <property type="nucleotide sequence ID" value="NZ_ARXV01000013.1"/>
</dbReference>
<proteinExistence type="predicted"/>
<evidence type="ECO:0000256" key="1">
    <source>
        <dbReference type="SAM" id="Phobius"/>
    </source>
</evidence>
<evidence type="ECO:0000313" key="2">
    <source>
        <dbReference type="EMBL" id="KGD63830.1"/>
    </source>
</evidence>
<accession>A0A095UMT6</accession>
<keyword evidence="1" id="KW-0472">Membrane</keyword>
<reference evidence="2 3" key="1">
    <citation type="submission" date="2012-09" db="EMBL/GenBank/DDBJ databases">
        <title>Genome Sequence of alkane-degrading Bacterium Alcanivorax sp. 19-m-6.</title>
        <authorList>
            <person name="Lai Q."/>
            <person name="Shao Z."/>
        </authorList>
    </citation>
    <scope>NUCLEOTIDE SEQUENCE [LARGE SCALE GENOMIC DNA]</scope>
    <source>
        <strain evidence="2 3">19-m-6</strain>
    </source>
</reference>
<name>A0A095UMT6_9GAMM</name>
<dbReference type="STRING" id="1177154.Y5S_02820"/>
<dbReference type="PATRIC" id="fig|1177154.3.peg.2856"/>
<dbReference type="OrthoDB" id="6078683at2"/>
<gene>
    <name evidence="2" type="ORF">Y5S_02820</name>
</gene>
<organism evidence="2 3">
    <name type="scientific">Alcanivorax nanhaiticus</name>
    <dbReference type="NCBI Taxonomy" id="1177154"/>
    <lineage>
        <taxon>Bacteria</taxon>
        <taxon>Pseudomonadati</taxon>
        <taxon>Pseudomonadota</taxon>
        <taxon>Gammaproteobacteria</taxon>
        <taxon>Oceanospirillales</taxon>
        <taxon>Alcanivoracaceae</taxon>
        <taxon>Alcanivorax</taxon>
    </lineage>
</organism>
<dbReference type="AlphaFoldDB" id="A0A095UMT6"/>
<feature type="transmembrane region" description="Helical" evidence="1">
    <location>
        <begin position="12"/>
        <end position="38"/>
    </location>
</feature>
<keyword evidence="3" id="KW-1185">Reference proteome</keyword>
<sequence>MEPLQIDIATLGWLLFAAAGASSLLTLIVVALLGHFVVGPRVERKIDRRLEEGAQRLEENLRRRIVDLLTGKSREVIRDRARDLARGIGLIGGTRRNPLDDSEDDLDR</sequence>
<keyword evidence="1" id="KW-1133">Transmembrane helix</keyword>
<protein>
    <submittedName>
        <fullName evidence="2">Uncharacterized protein</fullName>
    </submittedName>
</protein>